<feature type="region of interest" description="Disordered" evidence="1">
    <location>
        <begin position="170"/>
        <end position="238"/>
    </location>
</feature>
<dbReference type="EMBL" id="KQ484425">
    <property type="protein sequence ID" value="KYP35199.1"/>
    <property type="molecule type" value="Genomic_DNA"/>
</dbReference>
<evidence type="ECO:0000313" key="4">
    <source>
        <dbReference type="Proteomes" id="UP000075243"/>
    </source>
</evidence>
<accession>A0A151QY73</accession>
<reference evidence="3" key="1">
    <citation type="journal article" date="2012" name="Nat. Biotechnol.">
        <title>Draft genome sequence of pigeonpea (Cajanus cajan), an orphan legume crop of resource-poor farmers.</title>
        <authorList>
            <person name="Varshney R.K."/>
            <person name="Chen W."/>
            <person name="Li Y."/>
            <person name="Bharti A.K."/>
            <person name="Saxena R.K."/>
            <person name="Schlueter J.A."/>
            <person name="Donoghue M.T."/>
            <person name="Azam S."/>
            <person name="Fan G."/>
            <person name="Whaley A.M."/>
            <person name="Farmer A.D."/>
            <person name="Sheridan J."/>
            <person name="Iwata A."/>
            <person name="Tuteja R."/>
            <person name="Penmetsa R.V."/>
            <person name="Wu W."/>
            <person name="Upadhyaya H.D."/>
            <person name="Yang S.P."/>
            <person name="Shah T."/>
            <person name="Saxena K.B."/>
            <person name="Michael T."/>
            <person name="McCombie W.R."/>
            <person name="Yang B."/>
            <person name="Zhang G."/>
            <person name="Yang H."/>
            <person name="Wang J."/>
            <person name="Spillane C."/>
            <person name="Cook D.R."/>
            <person name="May G.D."/>
            <person name="Xu X."/>
            <person name="Jackson S.A."/>
        </authorList>
    </citation>
    <scope>NUCLEOTIDE SEQUENCE [LARGE SCALE GENOMIC DNA]</scope>
</reference>
<dbReference type="AlphaFoldDB" id="A0A151QY73"/>
<proteinExistence type="predicted"/>
<dbReference type="Pfam" id="PF14392">
    <property type="entry name" value="zf-CCHC_4"/>
    <property type="match status" value="1"/>
</dbReference>
<gene>
    <name evidence="3" type="ORF">KK1_043789</name>
</gene>
<protein>
    <submittedName>
        <fullName evidence="3">Uncharacterized protein At4g02000 family</fullName>
    </submittedName>
</protein>
<dbReference type="InterPro" id="IPR025836">
    <property type="entry name" value="Zn_knuckle_CX2CX4HX4C"/>
</dbReference>
<feature type="region of interest" description="Disordered" evidence="1">
    <location>
        <begin position="257"/>
        <end position="288"/>
    </location>
</feature>
<feature type="compositionally biased region" description="Polar residues" evidence="1">
    <location>
        <begin position="199"/>
        <end position="208"/>
    </location>
</feature>
<organism evidence="3 4">
    <name type="scientific">Cajanus cajan</name>
    <name type="common">Pigeon pea</name>
    <name type="synonym">Cajanus indicus</name>
    <dbReference type="NCBI Taxonomy" id="3821"/>
    <lineage>
        <taxon>Eukaryota</taxon>
        <taxon>Viridiplantae</taxon>
        <taxon>Streptophyta</taxon>
        <taxon>Embryophyta</taxon>
        <taxon>Tracheophyta</taxon>
        <taxon>Spermatophyta</taxon>
        <taxon>Magnoliopsida</taxon>
        <taxon>eudicotyledons</taxon>
        <taxon>Gunneridae</taxon>
        <taxon>Pentapetalae</taxon>
        <taxon>rosids</taxon>
        <taxon>fabids</taxon>
        <taxon>Fabales</taxon>
        <taxon>Fabaceae</taxon>
        <taxon>Papilionoideae</taxon>
        <taxon>50 kb inversion clade</taxon>
        <taxon>NPAAA clade</taxon>
        <taxon>indigoferoid/millettioid clade</taxon>
        <taxon>Phaseoleae</taxon>
        <taxon>Cajanus</taxon>
    </lineage>
</organism>
<evidence type="ECO:0000259" key="2">
    <source>
        <dbReference type="Pfam" id="PF14392"/>
    </source>
</evidence>
<name>A0A151QY73_CAJCA</name>
<feature type="domain" description="Zinc knuckle CX2CX4HX4C" evidence="2">
    <location>
        <begin position="114"/>
        <end position="161"/>
    </location>
</feature>
<dbReference type="PANTHER" id="PTHR31286:SF153">
    <property type="entry name" value="DUF4283 DOMAIN PROTEIN"/>
    <property type="match status" value="1"/>
</dbReference>
<dbReference type="Gramene" id="C.cajan_37275.t">
    <property type="protein sequence ID" value="C.cajan_37275.t.cds1"/>
    <property type="gene ID" value="C.cajan_37275"/>
</dbReference>
<dbReference type="PANTHER" id="PTHR31286">
    <property type="entry name" value="GLYCINE-RICH CELL WALL STRUCTURAL PROTEIN 1.8-LIKE"/>
    <property type="match status" value="1"/>
</dbReference>
<keyword evidence="4" id="KW-1185">Reference proteome</keyword>
<dbReference type="OMA" id="YSENWAI"/>
<feature type="compositionally biased region" description="Polar residues" evidence="1">
    <location>
        <begin position="216"/>
        <end position="229"/>
    </location>
</feature>
<sequence>MAEVWHPRKGVSIREIDSGLFLFQFYHPLDMQRIGPWSFDRHLLILGIIKDGEVPNQIPLYTVPFWVQIHQLPPGFNSSSVGQNIANHIGEFLEFDSRNTTTFWRSYMCVRVLIDVRKPLKKSKRIKKPGGEATVVLFKYEKLGPFCFVCDLLGHMEDSCELLFNASEHDGQRGWGPELRANPRTATPRSHWLRDEDSGLNSPQNPGSSRYYGIGQSITSNTQSGNPTYPDNHDNKKRNDLMIEIFKNPAIMAARAHTSNATSNSHAQQTTTADITKEPINSTRANQNSVAANDDLTILDRKRRYQLESC</sequence>
<dbReference type="Proteomes" id="UP000075243">
    <property type="component" value="Unassembled WGS sequence"/>
</dbReference>
<evidence type="ECO:0000256" key="1">
    <source>
        <dbReference type="SAM" id="MobiDB-lite"/>
    </source>
</evidence>
<evidence type="ECO:0000313" key="3">
    <source>
        <dbReference type="EMBL" id="KYP35199.1"/>
    </source>
</evidence>
<dbReference type="InterPro" id="IPR040256">
    <property type="entry name" value="At4g02000-like"/>
</dbReference>